<gene>
    <name evidence="2" type="ORF">A6F68_00848</name>
</gene>
<dbReference type="Gene3D" id="3.30.70.100">
    <property type="match status" value="1"/>
</dbReference>
<dbReference type="RefSeq" id="WP_067676728.1">
    <property type="nucleotide sequence ID" value="NZ_CP016591.1"/>
</dbReference>
<evidence type="ECO:0000313" key="3">
    <source>
        <dbReference type="Proteomes" id="UP000092932"/>
    </source>
</evidence>
<dbReference type="KEGG" id="ado:A6F68_00848"/>
<keyword evidence="1" id="KW-0812">Transmembrane</keyword>
<sequence>MGPAAWIWLSLLAVSYAAFWVWYGGRGRPLTKQEGDRLLARMEQMHGVSRDDAPPGSLTRNLADMIPHDDGGEFYAVNLERRKGGAEALAAEKAYTRDLLPILLSRAGHPVFVSERAGLMLGEYGRSIDRVAIVRYRSLRDLLAMVTDPRMPAAGAHKFAALEHTEVFITRPTISFVQVRLLIGLMAVLLGLAGVVVLARG</sequence>
<evidence type="ECO:0008006" key="4">
    <source>
        <dbReference type="Google" id="ProtNLM"/>
    </source>
</evidence>
<protein>
    <recommendedName>
        <fullName evidence="4">DUF1330 domain-containing protein</fullName>
    </recommendedName>
</protein>
<evidence type="ECO:0000256" key="1">
    <source>
        <dbReference type="SAM" id="Phobius"/>
    </source>
</evidence>
<evidence type="ECO:0000313" key="2">
    <source>
        <dbReference type="EMBL" id="ANY19374.1"/>
    </source>
</evidence>
<feature type="transmembrane region" description="Helical" evidence="1">
    <location>
        <begin position="6"/>
        <end position="23"/>
    </location>
</feature>
<keyword evidence="1" id="KW-1133">Transmembrane helix</keyword>
<dbReference type="STRING" id="692370.A6F68_00848"/>
<proteinExistence type="predicted"/>
<feature type="transmembrane region" description="Helical" evidence="1">
    <location>
        <begin position="181"/>
        <end position="199"/>
    </location>
</feature>
<keyword evidence="3" id="KW-1185">Reference proteome</keyword>
<dbReference type="OrthoDB" id="8911774at2"/>
<accession>A0A1B2AB84</accession>
<dbReference type="Proteomes" id="UP000092932">
    <property type="component" value="Chromosome"/>
</dbReference>
<name>A0A1B2AB84_9SPHN</name>
<keyword evidence="1" id="KW-0472">Membrane</keyword>
<dbReference type="AlphaFoldDB" id="A0A1B2AB84"/>
<dbReference type="EMBL" id="CP016591">
    <property type="protein sequence ID" value="ANY19374.1"/>
    <property type="molecule type" value="Genomic_DNA"/>
</dbReference>
<organism evidence="2 3">
    <name type="scientific">Tsuneonella dongtanensis</name>
    <dbReference type="NCBI Taxonomy" id="692370"/>
    <lineage>
        <taxon>Bacteria</taxon>
        <taxon>Pseudomonadati</taxon>
        <taxon>Pseudomonadota</taxon>
        <taxon>Alphaproteobacteria</taxon>
        <taxon>Sphingomonadales</taxon>
        <taxon>Erythrobacteraceae</taxon>
        <taxon>Tsuneonella</taxon>
    </lineage>
</organism>
<reference evidence="2 3" key="1">
    <citation type="submission" date="2016-07" db="EMBL/GenBank/DDBJ databases">
        <title>Complete genome sequence of Altererythrobacter dongtanensis KCTC 22672, a type strain with esterase isolated from tidal flat.</title>
        <authorList>
            <person name="Cheng H."/>
            <person name="Wu Y.-H."/>
            <person name="Zhou P."/>
            <person name="Huo Y.-Y."/>
            <person name="Wang C.-S."/>
            <person name="Xu X.-W."/>
        </authorList>
    </citation>
    <scope>NUCLEOTIDE SEQUENCE [LARGE SCALE GENOMIC DNA]</scope>
    <source>
        <strain evidence="2 3">KCTC 22672</strain>
    </source>
</reference>